<evidence type="ECO:0000313" key="3">
    <source>
        <dbReference type="Proteomes" id="UP000827768"/>
    </source>
</evidence>
<sequence length="55" mass="5852">MKTWTITQTRSFWVVTSPEGKSAHVAKPVGSTLTEAEALAKGQRILAARVARVGG</sequence>
<dbReference type="GeneID" id="80019683"/>
<evidence type="ECO:0000313" key="2">
    <source>
        <dbReference type="EMBL" id="UDL16094.1"/>
    </source>
</evidence>
<gene>
    <name evidence="1" type="primary">43</name>
    <name evidence="2" type="synonym">344</name>
    <name evidence="2" type="ORF">SEA_PUMPERNICKEL_344</name>
    <name evidence="1" type="ORF">SEA_PUMPERNICKEL_43</name>
</gene>
<dbReference type="EMBL" id="OK040790">
    <property type="protein sequence ID" value="UDL15834.1"/>
    <property type="molecule type" value="Genomic_DNA"/>
</dbReference>
<dbReference type="RefSeq" id="YP_010755074.1">
    <property type="nucleotide sequence ID" value="NC_073468.1"/>
</dbReference>
<evidence type="ECO:0008006" key="4">
    <source>
        <dbReference type="Google" id="ProtNLM"/>
    </source>
</evidence>
<protein>
    <recommendedName>
        <fullName evidence="4">DUF2188 domain-containing protein</fullName>
    </recommendedName>
</protein>
<dbReference type="Proteomes" id="UP000827768">
    <property type="component" value="Segment"/>
</dbReference>
<organism evidence="1 3">
    <name type="scientific">Microbacterium phage Pumpernickel</name>
    <dbReference type="NCBI Taxonomy" id="2885983"/>
    <lineage>
        <taxon>Viruses</taxon>
        <taxon>Duplodnaviria</taxon>
        <taxon>Heunggongvirae</taxon>
        <taxon>Uroviricota</taxon>
        <taxon>Caudoviricetes</taxon>
        <taxon>Pumpernickelvirus</taxon>
        <taxon>Pumpernickelvirus pumpernickel</taxon>
    </lineage>
</organism>
<evidence type="ECO:0000313" key="1">
    <source>
        <dbReference type="EMBL" id="UDL15834.1"/>
    </source>
</evidence>
<name>A0AAE8Y702_9CAUD</name>
<accession>A0AAE8Y702</accession>
<dbReference type="EMBL" id="OK040790">
    <property type="protein sequence ID" value="UDL16094.1"/>
    <property type="molecule type" value="Genomic_DNA"/>
</dbReference>
<proteinExistence type="predicted"/>
<reference evidence="1" key="1">
    <citation type="submission" date="2021-09" db="EMBL/GenBank/DDBJ databases">
        <authorList>
            <person name="Andersen S.H."/>
            <person name="Beall E.A."/>
            <person name="Cappelle B."/>
            <person name="Falteisek K.J."/>
            <person name="Fenske B.A."/>
            <person name="Gansluckner N.W."/>
            <person name="Gilbertson S.M."/>
            <person name="Krings K.J."/>
            <person name="Mobeck M."/>
            <person name="Odeku J.O."/>
            <person name="Poncelet M.E."/>
            <person name="Rohr J.R."/>
            <person name="Rolands L."/>
            <person name="Whipple C.D."/>
            <person name="Whipple E.M."/>
            <person name="Spring A.M."/>
            <person name="Klyczek K."/>
            <person name="Garlena R.A."/>
            <person name="Russell D.A."/>
            <person name="Pope W.H."/>
            <person name="Jacobs-Sera D."/>
            <person name="Hatfull G.F."/>
        </authorList>
    </citation>
    <scope>NUCLEOTIDE SEQUENCE</scope>
</reference>
<keyword evidence="3" id="KW-1185">Reference proteome</keyword>
<dbReference type="KEGG" id="vg:80019683"/>